<organism evidence="1 2">
    <name type="scientific">Rhizopogon vesiculosus</name>
    <dbReference type="NCBI Taxonomy" id="180088"/>
    <lineage>
        <taxon>Eukaryota</taxon>
        <taxon>Fungi</taxon>
        <taxon>Dikarya</taxon>
        <taxon>Basidiomycota</taxon>
        <taxon>Agaricomycotina</taxon>
        <taxon>Agaricomycetes</taxon>
        <taxon>Agaricomycetidae</taxon>
        <taxon>Boletales</taxon>
        <taxon>Suillineae</taxon>
        <taxon>Rhizopogonaceae</taxon>
        <taxon>Rhizopogon</taxon>
    </lineage>
</organism>
<keyword evidence="2" id="KW-1185">Reference proteome</keyword>
<protein>
    <submittedName>
        <fullName evidence="1">Uncharacterized protein</fullName>
    </submittedName>
</protein>
<sequence>MCIPLTALPSALQHDSNPRLIETGLFNLMFYSTLGSKFYYRAGQLLQLYVV</sequence>
<reference evidence="1 2" key="1">
    <citation type="submission" date="2016-03" db="EMBL/GenBank/DDBJ databases">
        <title>Comparative genomics of the ectomycorrhizal sister species Rhizopogon vinicolor and Rhizopogon vesiculosus (Basidiomycota: Boletales) reveals a divergence of the mating type B locus.</title>
        <authorList>
            <person name="Mujic A.B."/>
            <person name="Kuo A."/>
            <person name="Tritt A."/>
            <person name="Lipzen A."/>
            <person name="Chen C."/>
            <person name="Johnson J."/>
            <person name="Sharma A."/>
            <person name="Barry K."/>
            <person name="Grigoriev I.V."/>
            <person name="Spatafora J.W."/>
        </authorList>
    </citation>
    <scope>NUCLEOTIDE SEQUENCE [LARGE SCALE GENOMIC DNA]</scope>
    <source>
        <strain evidence="1 2">AM-OR11-056</strain>
    </source>
</reference>
<evidence type="ECO:0000313" key="1">
    <source>
        <dbReference type="EMBL" id="OJA14955.1"/>
    </source>
</evidence>
<evidence type="ECO:0000313" key="2">
    <source>
        <dbReference type="Proteomes" id="UP000183567"/>
    </source>
</evidence>
<comment type="caution">
    <text evidence="1">The sequence shown here is derived from an EMBL/GenBank/DDBJ whole genome shotgun (WGS) entry which is preliminary data.</text>
</comment>
<dbReference type="Proteomes" id="UP000183567">
    <property type="component" value="Unassembled WGS sequence"/>
</dbReference>
<gene>
    <name evidence="1" type="ORF">AZE42_03694</name>
</gene>
<proteinExistence type="predicted"/>
<dbReference type="EMBL" id="LVVM01003412">
    <property type="protein sequence ID" value="OJA14955.1"/>
    <property type="molecule type" value="Genomic_DNA"/>
</dbReference>
<name>A0A1J8Q4S4_9AGAM</name>
<dbReference type="AlphaFoldDB" id="A0A1J8Q4S4"/>
<accession>A0A1J8Q4S4</accession>
<feature type="non-terminal residue" evidence="1">
    <location>
        <position position="51"/>
    </location>
</feature>